<name>A0A176YEJ1_9BRAD</name>
<gene>
    <name evidence="1" type="ORF">AYJ54_23465</name>
</gene>
<sequence>MDSQSGATHVFERAADSGIELASKQTDFTVMLTIGCHSFIEPVVSARLQQGLQDLLEWRPDRALDIERFARIMSERTQCG</sequence>
<dbReference type="EMBL" id="LUUB01000081">
    <property type="protein sequence ID" value="OAF04976.1"/>
    <property type="molecule type" value="Genomic_DNA"/>
</dbReference>
<protein>
    <submittedName>
        <fullName evidence="1">Uncharacterized protein</fullName>
    </submittedName>
</protein>
<comment type="caution">
    <text evidence="1">The sequence shown here is derived from an EMBL/GenBank/DDBJ whole genome shotgun (WGS) entry which is preliminary data.</text>
</comment>
<accession>A0A176YEJ1</accession>
<organism evidence="1 2">
    <name type="scientific">Bradyrhizobium centrolobii</name>
    <dbReference type="NCBI Taxonomy" id="1505087"/>
    <lineage>
        <taxon>Bacteria</taxon>
        <taxon>Pseudomonadati</taxon>
        <taxon>Pseudomonadota</taxon>
        <taxon>Alphaproteobacteria</taxon>
        <taxon>Hyphomicrobiales</taxon>
        <taxon>Nitrobacteraceae</taxon>
        <taxon>Bradyrhizobium</taxon>
    </lineage>
</organism>
<keyword evidence="2" id="KW-1185">Reference proteome</keyword>
<reference evidence="1 2" key="1">
    <citation type="submission" date="2016-03" db="EMBL/GenBank/DDBJ databases">
        <title>Draft Genome Sequence of the Strain BR 10245 (Bradyrhizobium sp.) isolated from nodules of Centrolobium paraense.</title>
        <authorList>
            <person name="Simoes-Araujo J.L.Sr."/>
            <person name="Barauna A.C."/>
            <person name="Silva K."/>
            <person name="Zilli J.E."/>
        </authorList>
    </citation>
    <scope>NUCLEOTIDE SEQUENCE [LARGE SCALE GENOMIC DNA]</scope>
    <source>
        <strain evidence="1 2">BR 10245</strain>
    </source>
</reference>
<evidence type="ECO:0000313" key="2">
    <source>
        <dbReference type="Proteomes" id="UP000076959"/>
    </source>
</evidence>
<evidence type="ECO:0000313" key="1">
    <source>
        <dbReference type="EMBL" id="OAF04976.1"/>
    </source>
</evidence>
<dbReference type="Proteomes" id="UP000076959">
    <property type="component" value="Unassembled WGS sequence"/>
</dbReference>
<proteinExistence type="predicted"/>
<dbReference type="AlphaFoldDB" id="A0A176YEJ1"/>